<evidence type="ECO:0000256" key="1">
    <source>
        <dbReference type="SAM" id="MobiDB-lite"/>
    </source>
</evidence>
<accession>A0A078B5X9</accession>
<reference evidence="2 3" key="1">
    <citation type="submission" date="2014-06" db="EMBL/GenBank/DDBJ databases">
        <authorList>
            <person name="Swart Estienne"/>
        </authorList>
    </citation>
    <scope>NUCLEOTIDE SEQUENCE [LARGE SCALE GENOMIC DNA]</scope>
    <source>
        <strain evidence="2 3">130c</strain>
    </source>
</reference>
<sequence length="823" mass="94726">MQRQRGSKKPRIEQIDQPELIVDLIEQPIPDNETIINRFGLAQQLCKISESQILAEFQTGLLSQQITPVRLNGKPQESIMDKLISNKNDFLPKNMIQRTNNIRKDCQLLKTAVDKSVLKMQDFIQEVENGVQSIQKFFQFQYDKIKKEPLKKDKITETLIDFSKRHENDLDQMESQLDLTTDAQICQLPEEFSNKTYDKLLAQVSDCIYALMTKQKQIDVIHFQAIDQDKMVCNLAFGNGQAGYTRFQQKYLSKSNLAAEHFKPTILNLTDTVTSQQSLSSKGHIQYTRLFSIQMNCRSQIRLELITNRNRFQTISQLARDQSSYLQKKRQKLQRYDIQLELLHPQFDIQNKPIMLQRKRGGGLDYLDIMKCGLLGKINNIPNDLQFIGAMYFSFDQDSIFVLAKRQNLEDVETVVCRMIKSESQSTAVFEIKKENSNSQVKSESSTPPNQPGLTPSKQLLQLATAVLQQILILKNSLTDAVKRLEYFMSDMERNTKTIIQTLENKYKDHQNLQNYDLEKKSVSLEGISVYTQKSINNLELMRLSISQQIDAVNVLNSTKFPQLDMPKEIYSNGEIVHRFNERSMRSLNNLIDESTSKIFGLHAPLNPTTNTEHTELLCMEKDSRSNEFTLKRIKTFPKKVNFIMLHQERLICEDLVYSFAEDSKFELMQDLNQQDISAGCAISDSLVVFGHCQLAKISIWKFVDMKYYMIQKQGLFSGSMYHNFVVTKMKKDEYSPESNSIYGVFGGNNISRVTFNGKNIKETQKTKICGKSYILVDYKIMSAECQVSQHENGASIRFLDCSTLLQSVNDACDDNQGSKRAV</sequence>
<keyword evidence="3" id="KW-1185">Reference proteome</keyword>
<dbReference type="InParanoid" id="A0A078B5X9"/>
<evidence type="ECO:0000313" key="2">
    <source>
        <dbReference type="EMBL" id="CDW89915.1"/>
    </source>
</evidence>
<feature type="compositionally biased region" description="Polar residues" evidence="1">
    <location>
        <begin position="437"/>
        <end position="455"/>
    </location>
</feature>
<evidence type="ECO:0000313" key="3">
    <source>
        <dbReference type="Proteomes" id="UP000039865"/>
    </source>
</evidence>
<feature type="region of interest" description="Disordered" evidence="1">
    <location>
        <begin position="436"/>
        <end position="455"/>
    </location>
</feature>
<protein>
    <submittedName>
        <fullName evidence="2">Uncharacterized protein</fullName>
    </submittedName>
</protein>
<proteinExistence type="predicted"/>
<dbReference type="AlphaFoldDB" id="A0A078B5X9"/>
<gene>
    <name evidence="2" type="primary">Contig16245.g17304</name>
    <name evidence="2" type="ORF">STYLEM_19055</name>
</gene>
<dbReference type="EMBL" id="CCKQ01017981">
    <property type="protein sequence ID" value="CDW89915.1"/>
    <property type="molecule type" value="Genomic_DNA"/>
</dbReference>
<name>A0A078B5X9_STYLE</name>
<organism evidence="2 3">
    <name type="scientific">Stylonychia lemnae</name>
    <name type="common">Ciliate</name>
    <dbReference type="NCBI Taxonomy" id="5949"/>
    <lineage>
        <taxon>Eukaryota</taxon>
        <taxon>Sar</taxon>
        <taxon>Alveolata</taxon>
        <taxon>Ciliophora</taxon>
        <taxon>Intramacronucleata</taxon>
        <taxon>Spirotrichea</taxon>
        <taxon>Stichotrichia</taxon>
        <taxon>Sporadotrichida</taxon>
        <taxon>Oxytrichidae</taxon>
        <taxon>Stylonychinae</taxon>
        <taxon>Stylonychia</taxon>
    </lineage>
</organism>
<dbReference type="Proteomes" id="UP000039865">
    <property type="component" value="Unassembled WGS sequence"/>
</dbReference>